<sequence>MPSLQLLQLTEHGRNFMASRRKTLLLATGIVVAGGTAAYVQSRLNHKKHAFHGHYNGLNDNEETTEKALLNDHKLKKPPRQKGGLKSLHVLAAILLSEMGQMGVRDLLSLLSIVVLRTALSNRLAKVQGFLFRAAFLRRAPLFFRLISENILLCFLVSTMHSTSKYITGTLSLRFRKILTKLIHSHYFENIAYYKISHVDGRITNPEQRIASDVPKFCSELSEIVQDDLTAVTDGVLYTWRLCSYASPKYVFWILAYVLGAGAMIRNFSPAFGKLMSEEQQLEGEYRQLHSRLRTHAESVAFYGGENREESHIKKKFETLIGHMRVVLHDHWWFGMIQDFLLKYLGATVAVILIIEPFFSGHLRPDASTLGRAEMLSNLRYHTSVIISLFQSLGTLSISSRKLNRLSGYADRIHELLAISRELSMANSKSSGTRNCFSQADYIEFADVKVVTPTGNVLVDNLSLRVESGSNLLITGPNGSGKSSLFRVLGGLWPLVSGHIVKPGVGTDLNKEIFYVPQRPYTAVGTLRDQLIYPLTADEEVEPLTRSGMVELLRNVDLEYLLDRYPPEKEINWGDELSLGEQQRLGMARLFYHKPKFAILDECTSAVTTDMEERFCAKVRAMGTSCITISHRPALVAFHDVVLSLDGEGGWSVQVKREDSSLLNEGGRNMMLSESNRQSDAMTVQRAFTTIKMDSTISNSKAQSYIGEVIAVSPSEDQCAIAPFVPQLQRPPRALPVRVAAMFKVLIPTVLDKQGAQLLAVALLVVSRTWISDRIASLNGTTVKFVLEQDKAAFIRLIGISVLQSAASSFIAPSLRHLTARLALGWRIRLTQHLLKNYLRNNAFYKVFHMSSKKIDADQRITQDLEKLTSDLSGLVTGMVKPSVDILWFTWRMKLLTGRMGVAILYAYMLLGLGFLRAVTPEFGDLVSQEQQLEGTFRFMHERLRAHAESVAFFGGGSREKAMVESKFKELLDHSSSLLKKKWLFGILDDFTTKQLPHNVTWGLSLLYAMEHKGDRALISTQGELAHALRFLASVVSQSFLAFGDILELHRKFLELSGGINRIFELEELLDVAQSVVGYSGASETVTLSPSKGRDFHSEDAITFSEVNIITPSQKMLARKLTCDIVPGKSLLVTGPNGSGKSSVFRVLRGLWPITSGRISQPSQHVKEDIGSGCGVFYVPQRPYTCLGTLRDQIIYPLSCEEAELRALKLYREGEEISDNTNILDMRLRTILENVRLSYLLEREEGGWDANLNWEDTLSLGEQQRLGMARLFFHKPKFAILDECTNATSVDVEEQLYRLAKDMNITVVTSSQRPALIPFHSLELRFIDGEGSLKEKPIASFYWGITVAMWTIRLENTRVNSGIPPWGVWGVPSQTEYIGFRVFPNLEYSLPESGAESTRRSTRRLSESSRRRKRRSAPRVVLLRNLSTEMPSVERRRTTRVFGMGMAKGGVDGARVLRSGRRLWPESSESKLERAHRGYEDWFKVMKSRASHSVVSLKPKRWPGSHHIRSSKQTPVVSKVPVAKKPESSDLLADELKQKKMYGIVYTRKRKRTTADVEKEGGSKDRMYGRRFVRRQRRKTSGELDPEVGVVSPEALCVSFESSCSRRYWSARFLCSVFVCMTRASLGLTELSEFLASEPIGSFFSSCGIQFSRVRSCSRSSGICKLFGAKQFIPLFSVDFSAVPFCFMDMHITMHLRYKCQLTVNNQIDGHESDDDYDEEVDCVESTPVSHSSARVTKLPCRNSQYRNSLTSRGTQKRRSSLRTRRSRNPSPVALRKPNGALVSELFSSRKNGHPFSSVASNNKRRKSIPTSPVGNLIEDGSTMERSARDLDSTCCSANILITEAGKCYREDGATVMLETSSSGERLLVIKKDGLTRYTHKAEKVMRPFSKNRLTNFIMWSADNNGENSWKLEFPNRSDWCIFKDLYKECSGRSVPSPAVKFIPVPGVHGVPGYANGHHAPFHRPDSYISLNDDELSRAMKKRNANYDMDSDDEEWLKKFNSDFFAEDELDDHVSEDNFELIVDAIEKAFYYRPYDFSDNNPAANLCPEMGRREVIEAVYGYWMNKRKQKRVSSLLRVFQAYQSKRSLLDPKPIMRKRRSFKRQPSQVGRGKQPSFLQAMAAEQDAMQEQNAVYKVEEAKAAAERSVELAIRKRQRAQLLMQNADLPLVPPLMAVVEAFGRQVMDRLTLTPGHQIAAIVMSFFPELLESLLRFPPPRMLIPIWRRWYYWGSPVAWTVYGLVTLQVGDRSRLVEIPGETHMPVQIYLPDEQVDQGFLHFSQLHI</sequence>
<dbReference type="GO" id="GO:0140359">
    <property type="term" value="F:ABC-type transporter activity"/>
    <property type="evidence" value="ECO:0007669"/>
    <property type="project" value="InterPro"/>
</dbReference>
<keyword evidence="2" id="KW-0813">Transport</keyword>
<evidence type="ECO:0000256" key="2">
    <source>
        <dbReference type="ARBA" id="ARBA00022448"/>
    </source>
</evidence>
<dbReference type="InterPro" id="IPR027417">
    <property type="entry name" value="P-loop_NTPase"/>
</dbReference>
<dbReference type="Pfam" id="PF10513">
    <property type="entry name" value="EPL1"/>
    <property type="match status" value="1"/>
</dbReference>
<feature type="domain" description="ABC transporter" evidence="9">
    <location>
        <begin position="1102"/>
        <end position="1355"/>
    </location>
</feature>
<dbReference type="PANTHER" id="PTHR11384:SF56">
    <property type="entry name" value="ABC TRANSPORTER D FAMILY MEMBER 1"/>
    <property type="match status" value="1"/>
</dbReference>
<evidence type="ECO:0000256" key="3">
    <source>
        <dbReference type="ARBA" id="ARBA00022692"/>
    </source>
</evidence>
<dbReference type="Pfam" id="PF00005">
    <property type="entry name" value="ABC_tran"/>
    <property type="match status" value="2"/>
</dbReference>
<dbReference type="GO" id="GO:0007031">
    <property type="term" value="P:peroxisome organization"/>
    <property type="evidence" value="ECO:0007669"/>
    <property type="project" value="TreeGrafter"/>
</dbReference>
<dbReference type="Gene3D" id="3.40.50.300">
    <property type="entry name" value="P-loop containing nucleotide triphosphate hydrolases"/>
    <property type="match status" value="2"/>
</dbReference>
<feature type="compositionally biased region" description="Basic residues" evidence="8">
    <location>
        <begin position="1498"/>
        <end position="1510"/>
    </location>
</feature>
<feature type="compositionally biased region" description="Basic residues" evidence="8">
    <location>
        <begin position="1755"/>
        <end position="1768"/>
    </location>
</feature>
<keyword evidence="6" id="KW-1133">Transmembrane helix</keyword>
<dbReference type="OrthoDB" id="422637at2759"/>
<dbReference type="GO" id="GO:0005324">
    <property type="term" value="F:long-chain fatty acid transmembrane transporter activity"/>
    <property type="evidence" value="ECO:0007669"/>
    <property type="project" value="TreeGrafter"/>
</dbReference>
<feature type="region of interest" description="Disordered" evidence="8">
    <location>
        <begin position="1746"/>
        <end position="1780"/>
    </location>
</feature>
<evidence type="ECO:0000313" key="11">
    <source>
        <dbReference type="EMBL" id="KAB2594993.1"/>
    </source>
</evidence>
<evidence type="ECO:0000256" key="8">
    <source>
        <dbReference type="SAM" id="MobiDB-lite"/>
    </source>
</evidence>
<organism evidence="11 12">
    <name type="scientific">Pyrus ussuriensis x Pyrus communis</name>
    <dbReference type="NCBI Taxonomy" id="2448454"/>
    <lineage>
        <taxon>Eukaryota</taxon>
        <taxon>Viridiplantae</taxon>
        <taxon>Streptophyta</taxon>
        <taxon>Embryophyta</taxon>
        <taxon>Tracheophyta</taxon>
        <taxon>Spermatophyta</taxon>
        <taxon>Magnoliopsida</taxon>
        <taxon>eudicotyledons</taxon>
        <taxon>Gunneridae</taxon>
        <taxon>Pentapetalae</taxon>
        <taxon>rosids</taxon>
        <taxon>fabids</taxon>
        <taxon>Rosales</taxon>
        <taxon>Rosaceae</taxon>
        <taxon>Amygdaloideae</taxon>
        <taxon>Maleae</taxon>
        <taxon>Pyrus</taxon>
    </lineage>
</organism>
<dbReference type="SMART" id="SM00382">
    <property type="entry name" value="AAA"/>
    <property type="match status" value="2"/>
</dbReference>
<dbReference type="GO" id="GO:0015910">
    <property type="term" value="P:long-chain fatty acid import into peroxisome"/>
    <property type="evidence" value="ECO:0007669"/>
    <property type="project" value="TreeGrafter"/>
</dbReference>
<feature type="domain" description="ABC transmembrane type-1" evidence="10">
    <location>
        <begin position="755"/>
        <end position="993"/>
    </location>
</feature>
<dbReference type="InterPro" id="IPR003439">
    <property type="entry name" value="ABC_transporter-like_ATP-bd"/>
</dbReference>
<dbReference type="InterPro" id="IPR003593">
    <property type="entry name" value="AAA+_ATPase"/>
</dbReference>
<feature type="region of interest" description="Disordered" evidence="8">
    <location>
        <begin position="1498"/>
        <end position="1522"/>
    </location>
</feature>
<evidence type="ECO:0000259" key="10">
    <source>
        <dbReference type="PROSITE" id="PS50929"/>
    </source>
</evidence>
<keyword evidence="5" id="KW-0067">ATP-binding</keyword>
<dbReference type="GO" id="GO:0005778">
    <property type="term" value="C:peroxisomal membrane"/>
    <property type="evidence" value="ECO:0007669"/>
    <property type="project" value="TreeGrafter"/>
</dbReference>
<dbReference type="Gene3D" id="1.20.1560.10">
    <property type="entry name" value="ABC transporter type 1, transmembrane domain"/>
    <property type="match status" value="1"/>
</dbReference>
<evidence type="ECO:0000313" key="12">
    <source>
        <dbReference type="Proteomes" id="UP000327157"/>
    </source>
</evidence>
<dbReference type="Proteomes" id="UP000327157">
    <property type="component" value="Chromosome 7"/>
</dbReference>
<protein>
    <submittedName>
        <fullName evidence="11">ABC transporter D family member 1-like</fullName>
    </submittedName>
</protein>
<reference evidence="12" key="2">
    <citation type="submission" date="2019-10" db="EMBL/GenBank/DDBJ databases">
        <title>A de novo genome assembly of a pear dwarfing rootstock.</title>
        <authorList>
            <person name="Wang F."/>
            <person name="Wang J."/>
            <person name="Li S."/>
            <person name="Zhang Y."/>
            <person name="Fang M."/>
            <person name="Ma L."/>
            <person name="Zhao Y."/>
            <person name="Jiang S."/>
        </authorList>
    </citation>
    <scope>NUCLEOTIDE SEQUENCE [LARGE SCALE GENOMIC DNA]</scope>
</reference>
<evidence type="ECO:0000256" key="4">
    <source>
        <dbReference type="ARBA" id="ARBA00022741"/>
    </source>
</evidence>
<dbReference type="InterPro" id="IPR050835">
    <property type="entry name" value="ABC_transporter_sub-D"/>
</dbReference>
<evidence type="ECO:0000259" key="9">
    <source>
        <dbReference type="PROSITE" id="PS50893"/>
    </source>
</evidence>
<dbReference type="InterPro" id="IPR036640">
    <property type="entry name" value="ABC1_TM_sf"/>
</dbReference>
<dbReference type="InterPro" id="IPR017871">
    <property type="entry name" value="ABC_transporter-like_CS"/>
</dbReference>
<keyword evidence="12" id="KW-1185">Reference proteome</keyword>
<accession>A0A5N5EWS7</accession>
<dbReference type="PANTHER" id="PTHR11384">
    <property type="entry name" value="ATP-BINDING CASSETTE, SUB-FAMILY D MEMBER"/>
    <property type="match status" value="1"/>
</dbReference>
<feature type="region of interest" description="Disordered" evidence="8">
    <location>
        <begin position="1794"/>
        <end position="1819"/>
    </location>
</feature>
<evidence type="ECO:0000256" key="6">
    <source>
        <dbReference type="ARBA" id="ARBA00022989"/>
    </source>
</evidence>
<dbReference type="GO" id="GO:0005524">
    <property type="term" value="F:ATP binding"/>
    <property type="evidence" value="ECO:0007669"/>
    <property type="project" value="UniProtKB-KW"/>
</dbReference>
<dbReference type="InterPro" id="IPR019542">
    <property type="entry name" value="Enhancer_polycomb-like_N"/>
</dbReference>
<evidence type="ECO:0000256" key="5">
    <source>
        <dbReference type="ARBA" id="ARBA00022840"/>
    </source>
</evidence>
<dbReference type="PROSITE" id="PS00211">
    <property type="entry name" value="ABC_TRANSPORTER_1"/>
    <property type="match status" value="2"/>
</dbReference>
<proteinExistence type="inferred from homology"/>
<keyword evidence="3" id="KW-0812">Transmembrane</keyword>
<dbReference type="CDD" id="cd03223">
    <property type="entry name" value="ABCD_peroxisomal_ALDP"/>
    <property type="match status" value="2"/>
</dbReference>
<feature type="domain" description="ABC transmembrane type-1" evidence="10">
    <location>
        <begin position="151"/>
        <end position="341"/>
    </location>
</feature>
<keyword evidence="7" id="KW-0472">Membrane</keyword>
<dbReference type="GO" id="GO:0042760">
    <property type="term" value="P:very long-chain fatty acid catabolic process"/>
    <property type="evidence" value="ECO:0007669"/>
    <property type="project" value="TreeGrafter"/>
</dbReference>
<dbReference type="InterPro" id="IPR011527">
    <property type="entry name" value="ABC1_TM_dom"/>
</dbReference>
<gene>
    <name evidence="11" type="ORF">D8674_030443</name>
</gene>
<evidence type="ECO:0000256" key="1">
    <source>
        <dbReference type="ARBA" id="ARBA00008575"/>
    </source>
</evidence>
<reference evidence="11 12" key="3">
    <citation type="submission" date="2019-11" db="EMBL/GenBank/DDBJ databases">
        <title>A de novo genome assembly of a pear dwarfing rootstock.</title>
        <authorList>
            <person name="Wang F."/>
            <person name="Wang J."/>
            <person name="Li S."/>
            <person name="Zhang Y."/>
            <person name="Fang M."/>
            <person name="Ma L."/>
            <person name="Zhao Y."/>
            <person name="Jiang S."/>
        </authorList>
    </citation>
    <scope>NUCLEOTIDE SEQUENCE [LARGE SCALE GENOMIC DNA]</scope>
    <source>
        <strain evidence="11">S2</strain>
        <tissue evidence="11">Leaf</tissue>
    </source>
</reference>
<dbReference type="GO" id="GO:0016887">
    <property type="term" value="F:ATP hydrolysis activity"/>
    <property type="evidence" value="ECO:0007669"/>
    <property type="project" value="InterPro"/>
</dbReference>
<dbReference type="Pfam" id="PF06472">
    <property type="entry name" value="ABC_membrane_2"/>
    <property type="match status" value="2"/>
</dbReference>
<dbReference type="PROSITE" id="PS50929">
    <property type="entry name" value="ABC_TM1F"/>
    <property type="match status" value="2"/>
</dbReference>
<comment type="caution">
    <text evidence="11">The sequence shown here is derived from an EMBL/GenBank/DDBJ whole genome shotgun (WGS) entry which is preliminary data.</text>
</comment>
<reference evidence="11 12" key="1">
    <citation type="submission" date="2019-09" db="EMBL/GenBank/DDBJ databases">
        <authorList>
            <person name="Ou C."/>
        </authorList>
    </citation>
    <scope>NUCLEOTIDE SEQUENCE [LARGE SCALE GENOMIC DNA]</scope>
    <source>
        <strain evidence="11">S2</strain>
        <tissue evidence="11">Leaf</tissue>
    </source>
</reference>
<feature type="region of interest" description="Disordered" evidence="8">
    <location>
        <begin position="1393"/>
        <end position="1417"/>
    </location>
</feature>
<evidence type="ECO:0000256" key="7">
    <source>
        <dbReference type="ARBA" id="ARBA00023136"/>
    </source>
</evidence>
<feature type="domain" description="ABC transporter" evidence="9">
    <location>
        <begin position="443"/>
        <end position="691"/>
    </location>
</feature>
<dbReference type="SUPFAM" id="SSF52540">
    <property type="entry name" value="P-loop containing nucleoside triphosphate hydrolases"/>
    <property type="match status" value="2"/>
</dbReference>
<comment type="similarity">
    <text evidence="1">Belongs to the ABC transporter superfamily. ABCD family. Peroxisomal fatty acyl CoA transporter (TC 3.A.1.203) subfamily.</text>
</comment>
<dbReference type="SUPFAM" id="SSF90123">
    <property type="entry name" value="ABC transporter transmembrane region"/>
    <property type="match status" value="2"/>
</dbReference>
<dbReference type="EMBL" id="SMOL01000781">
    <property type="protein sequence ID" value="KAB2594993.1"/>
    <property type="molecule type" value="Genomic_DNA"/>
</dbReference>
<keyword evidence="4" id="KW-0547">Nucleotide-binding</keyword>
<dbReference type="GO" id="GO:0006635">
    <property type="term" value="P:fatty acid beta-oxidation"/>
    <property type="evidence" value="ECO:0007669"/>
    <property type="project" value="TreeGrafter"/>
</dbReference>
<dbReference type="PROSITE" id="PS50893">
    <property type="entry name" value="ABC_TRANSPORTER_2"/>
    <property type="match status" value="2"/>
</dbReference>
<name>A0A5N5EWS7_9ROSA</name>